<protein>
    <submittedName>
        <fullName evidence="4">WXG100 family type VII secretion target</fullName>
    </submittedName>
</protein>
<feature type="compositionally biased region" description="Gly residues" evidence="2">
    <location>
        <begin position="262"/>
        <end position="275"/>
    </location>
</feature>
<dbReference type="InterPro" id="IPR038332">
    <property type="entry name" value="PPE_sf"/>
</dbReference>
<reference evidence="5" key="1">
    <citation type="journal article" date="2019" name="Int. J. Syst. Evol. Microbiol.">
        <title>The Global Catalogue of Microorganisms (GCM) 10K type strain sequencing project: providing services to taxonomists for standard genome sequencing and annotation.</title>
        <authorList>
            <consortium name="The Broad Institute Genomics Platform"/>
            <consortium name="The Broad Institute Genome Sequencing Center for Infectious Disease"/>
            <person name="Wu L."/>
            <person name="Ma J."/>
        </authorList>
    </citation>
    <scope>NUCLEOTIDE SEQUENCE [LARGE SCALE GENOMIC DNA]</scope>
    <source>
        <strain evidence="5">CCUG 59778</strain>
    </source>
</reference>
<evidence type="ECO:0000256" key="1">
    <source>
        <dbReference type="ARBA" id="ARBA00010652"/>
    </source>
</evidence>
<feature type="region of interest" description="Disordered" evidence="2">
    <location>
        <begin position="186"/>
        <end position="310"/>
    </location>
</feature>
<comment type="caution">
    <text evidence="4">The sequence shown here is derived from an EMBL/GenBank/DDBJ whole genome shotgun (WGS) entry which is preliminary data.</text>
</comment>
<feature type="compositionally biased region" description="Pro residues" evidence="2">
    <location>
        <begin position="196"/>
        <end position="207"/>
    </location>
</feature>
<proteinExistence type="inferred from homology"/>
<gene>
    <name evidence="4" type="ORF">ACFPM7_09670</name>
</gene>
<accession>A0ABW0EKC5</accession>
<name>A0ABW0EKC5_9PSEU</name>
<evidence type="ECO:0000313" key="4">
    <source>
        <dbReference type="EMBL" id="MFC5287317.1"/>
    </source>
</evidence>
<dbReference type="Gene3D" id="1.20.1260.20">
    <property type="entry name" value="PPE superfamily"/>
    <property type="match status" value="1"/>
</dbReference>
<feature type="domain" description="PPE" evidence="3">
    <location>
        <begin position="36"/>
        <end position="182"/>
    </location>
</feature>
<feature type="compositionally biased region" description="Low complexity" evidence="2">
    <location>
        <begin position="212"/>
        <end position="223"/>
    </location>
</feature>
<dbReference type="InterPro" id="IPR000030">
    <property type="entry name" value="PPE_dom"/>
</dbReference>
<feature type="compositionally biased region" description="Gly residues" evidence="2">
    <location>
        <begin position="325"/>
        <end position="344"/>
    </location>
</feature>
<keyword evidence="5" id="KW-1185">Reference proteome</keyword>
<feature type="region of interest" description="Disordered" evidence="2">
    <location>
        <begin position="325"/>
        <end position="373"/>
    </location>
</feature>
<dbReference type="RefSeq" id="WP_378246113.1">
    <property type="nucleotide sequence ID" value="NZ_JBHSKF010000003.1"/>
</dbReference>
<comment type="similarity">
    <text evidence="1">Belongs to the mycobacterial PPE family.</text>
</comment>
<evidence type="ECO:0000259" key="3">
    <source>
        <dbReference type="Pfam" id="PF00823"/>
    </source>
</evidence>
<feature type="compositionally biased region" description="Low complexity" evidence="2">
    <location>
        <begin position="238"/>
        <end position="261"/>
    </location>
</feature>
<organism evidence="4 5">
    <name type="scientific">Actinokineospora guangxiensis</name>
    <dbReference type="NCBI Taxonomy" id="1490288"/>
    <lineage>
        <taxon>Bacteria</taxon>
        <taxon>Bacillati</taxon>
        <taxon>Actinomycetota</taxon>
        <taxon>Actinomycetes</taxon>
        <taxon>Pseudonocardiales</taxon>
        <taxon>Pseudonocardiaceae</taxon>
        <taxon>Actinokineospora</taxon>
    </lineage>
</organism>
<evidence type="ECO:0000256" key="2">
    <source>
        <dbReference type="SAM" id="MobiDB-lite"/>
    </source>
</evidence>
<dbReference type="SUPFAM" id="SSF140459">
    <property type="entry name" value="PE/PPE dimer-like"/>
    <property type="match status" value="1"/>
</dbReference>
<sequence length="373" mass="36480">MGAGSGDRYVVGGVNWESYTLEALIAMVADNASPPQLEQLADDWRQAGSEVSDAAAVLETALAQLMEFWSGHAAEQARRDVSANAKWLGDLGETAHQIGVPIQEAAGALKAAQDAMPVLPPPALIPPARSVEGADTALRTGGPLAAAISGTATGAESAFAAEQQQAELKAVAVEAMRRFEGAAIGIDQATPAFSEPSPPDGTTPPTPIDRVPGTTTPPNTRTPTDTERWDDLTGGSGTSASSTGGAGASASAGADGLAARGMPGGGAGGFPGSGATGLTESGPGSGARPVAPGPGVGLTETFNPGNRPAAAAGGPVAGGAGAGTGMGGMPMGGGMGAGAGAGGDSGEHRRRYPFDAENPFANDQKASPPVIGL</sequence>
<evidence type="ECO:0000313" key="5">
    <source>
        <dbReference type="Proteomes" id="UP001596157"/>
    </source>
</evidence>
<dbReference type="EMBL" id="JBHSKF010000003">
    <property type="protein sequence ID" value="MFC5287317.1"/>
    <property type="molecule type" value="Genomic_DNA"/>
</dbReference>
<dbReference type="Pfam" id="PF00823">
    <property type="entry name" value="PPE"/>
    <property type="match status" value="1"/>
</dbReference>
<dbReference type="Proteomes" id="UP001596157">
    <property type="component" value="Unassembled WGS sequence"/>
</dbReference>